<sequence length="330" mass="39114">MYLQQNESLIPFDEDDFIYLEKEFDPKFLEESAMLIEKNDISKLQNIRDFHKPINEQKLKFIIDDWHSVQNNFQRKNRIDSIDNIICDEYDTLDDAENRMNLMISQIEGAQIWTNYKVVEDYQNQLSNQDWLKFNQQKKFDFKTNPDLKNLSDLIKLSVNIGLHDLSSEGRSAAWQLMLGIDRDSEQYKNQIEFFRSTVFVKPEPKSEQQKVESLLSKDVIRTFSSLQLFSQNPTTGQNKLFNVLKVYSIFDSDLGYTQGMSFVCALILICLNHDEELSWVVFKRILDIDDWRRLYTSTAPKLYELTKICHLRVFICFAIFHVIFQLDPY</sequence>
<dbReference type="InterPro" id="IPR050302">
    <property type="entry name" value="Rab_GAP_TBC_domain"/>
</dbReference>
<evidence type="ECO:0000313" key="2">
    <source>
        <dbReference type="EMBL" id="CDW84734.1"/>
    </source>
</evidence>
<dbReference type="EMBL" id="CCKQ01013104">
    <property type="protein sequence ID" value="CDW84734.1"/>
    <property type="molecule type" value="Genomic_DNA"/>
</dbReference>
<accession>A0A078AR89</accession>
<dbReference type="InParanoid" id="A0A078AR89"/>
<dbReference type="GO" id="GO:0005096">
    <property type="term" value="F:GTPase activator activity"/>
    <property type="evidence" value="ECO:0007669"/>
    <property type="project" value="TreeGrafter"/>
</dbReference>
<dbReference type="InterPro" id="IPR035969">
    <property type="entry name" value="Rab-GAP_TBC_sf"/>
</dbReference>
<organism evidence="2 3">
    <name type="scientific">Stylonychia lemnae</name>
    <name type="common">Ciliate</name>
    <dbReference type="NCBI Taxonomy" id="5949"/>
    <lineage>
        <taxon>Eukaryota</taxon>
        <taxon>Sar</taxon>
        <taxon>Alveolata</taxon>
        <taxon>Ciliophora</taxon>
        <taxon>Intramacronucleata</taxon>
        <taxon>Spirotrichea</taxon>
        <taxon>Stichotrichia</taxon>
        <taxon>Sporadotrichida</taxon>
        <taxon>Oxytrichidae</taxon>
        <taxon>Stylonychinae</taxon>
        <taxon>Stylonychia</taxon>
    </lineage>
</organism>
<dbReference type="Gene3D" id="1.10.8.270">
    <property type="entry name" value="putative rabgap domain of human tbc1 domain family member 14 like domains"/>
    <property type="match status" value="1"/>
</dbReference>
<protein>
    <submittedName>
        <fullName evidence="2">Tbc domain containing protein</fullName>
    </submittedName>
</protein>
<dbReference type="SUPFAM" id="SSF47923">
    <property type="entry name" value="Ypt/Rab-GAP domain of gyp1p"/>
    <property type="match status" value="1"/>
</dbReference>
<proteinExistence type="predicted"/>
<evidence type="ECO:0000259" key="1">
    <source>
        <dbReference type="PROSITE" id="PS50086"/>
    </source>
</evidence>
<reference evidence="2 3" key="1">
    <citation type="submission" date="2014-06" db="EMBL/GenBank/DDBJ databases">
        <authorList>
            <person name="Swart Estienne"/>
        </authorList>
    </citation>
    <scope>NUCLEOTIDE SEQUENCE [LARGE SCALE GENOMIC DNA]</scope>
    <source>
        <strain evidence="2 3">130c</strain>
    </source>
</reference>
<dbReference type="PROSITE" id="PS50086">
    <property type="entry name" value="TBC_RABGAP"/>
    <property type="match status" value="1"/>
</dbReference>
<dbReference type="Proteomes" id="UP000039865">
    <property type="component" value="Unassembled WGS sequence"/>
</dbReference>
<dbReference type="OrthoDB" id="294251at2759"/>
<feature type="domain" description="Rab-GAP TBC" evidence="1">
    <location>
        <begin position="165"/>
        <end position="330"/>
    </location>
</feature>
<dbReference type="AlphaFoldDB" id="A0A078AR89"/>
<gene>
    <name evidence="2" type="primary">Contig498.g550</name>
    <name evidence="2" type="ORF">STYLEM_13801</name>
</gene>
<dbReference type="PANTHER" id="PTHR47219">
    <property type="entry name" value="RAB GTPASE-ACTIVATING PROTEIN 1-LIKE"/>
    <property type="match status" value="1"/>
</dbReference>
<dbReference type="GO" id="GO:0031267">
    <property type="term" value="F:small GTPase binding"/>
    <property type="evidence" value="ECO:0007669"/>
    <property type="project" value="TreeGrafter"/>
</dbReference>
<dbReference type="PANTHER" id="PTHR47219:SF9">
    <property type="entry name" value="GTPASE ACTIVATING PROTEIN AND CENTROSOME-ASSOCIATED, ISOFORM B"/>
    <property type="match status" value="1"/>
</dbReference>
<keyword evidence="3" id="KW-1185">Reference proteome</keyword>
<dbReference type="Pfam" id="PF00566">
    <property type="entry name" value="RabGAP-TBC"/>
    <property type="match status" value="1"/>
</dbReference>
<dbReference type="InterPro" id="IPR000195">
    <property type="entry name" value="Rab-GAP-TBC_dom"/>
</dbReference>
<evidence type="ECO:0000313" key="3">
    <source>
        <dbReference type="Proteomes" id="UP000039865"/>
    </source>
</evidence>
<name>A0A078AR89_STYLE</name>